<evidence type="ECO:0000313" key="2">
    <source>
        <dbReference type="EMBL" id="TXG54077.1"/>
    </source>
</evidence>
<evidence type="ECO:0000256" key="1">
    <source>
        <dbReference type="SAM" id="MobiDB-lite"/>
    </source>
</evidence>
<keyword evidence="3" id="KW-1185">Reference proteome</keyword>
<gene>
    <name evidence="2" type="ORF">EZV62_019333</name>
</gene>
<dbReference type="Proteomes" id="UP000323000">
    <property type="component" value="Chromosome 9"/>
</dbReference>
<dbReference type="EMBL" id="VAHF01000009">
    <property type="protein sequence ID" value="TXG54077.1"/>
    <property type="molecule type" value="Genomic_DNA"/>
</dbReference>
<feature type="compositionally biased region" description="Basic residues" evidence="1">
    <location>
        <begin position="254"/>
        <end position="264"/>
    </location>
</feature>
<sequence length="292" mass="31918">MGSSTAFDHEDSQVSDQETSTHMKKQKEIISQDDTDGFTTHIETDSDADHVVHNCDNDQQDTRGMSQNVGTLNTEALVDNPDPKEVDNMQLLVLEEQSSQIERQFPVEENIPILVPQLSEEITIPIQIPPIVTIVLGEESRDHFVNDRDFTNSISTHLGSGNSGTTSQGRMTIVTEYDLVSNVLGGLGQEYDPAVSTITAKKGKITMQQAQFLLMSFESRLEQFASMPGDLQNVSTNVHMNTSRGDFTGSQRGGHTRGRGRGRLGHPGSRVLADVLKSLNVKGGRADPEAGL</sequence>
<name>A0A5C7HB12_9ROSI</name>
<accession>A0A5C7HB12</accession>
<feature type="region of interest" description="Disordered" evidence="1">
    <location>
        <begin position="242"/>
        <end position="269"/>
    </location>
</feature>
<evidence type="ECO:0000313" key="3">
    <source>
        <dbReference type="Proteomes" id="UP000323000"/>
    </source>
</evidence>
<organism evidence="2 3">
    <name type="scientific">Acer yangbiense</name>
    <dbReference type="NCBI Taxonomy" id="1000413"/>
    <lineage>
        <taxon>Eukaryota</taxon>
        <taxon>Viridiplantae</taxon>
        <taxon>Streptophyta</taxon>
        <taxon>Embryophyta</taxon>
        <taxon>Tracheophyta</taxon>
        <taxon>Spermatophyta</taxon>
        <taxon>Magnoliopsida</taxon>
        <taxon>eudicotyledons</taxon>
        <taxon>Gunneridae</taxon>
        <taxon>Pentapetalae</taxon>
        <taxon>rosids</taxon>
        <taxon>malvids</taxon>
        <taxon>Sapindales</taxon>
        <taxon>Sapindaceae</taxon>
        <taxon>Hippocastanoideae</taxon>
        <taxon>Acereae</taxon>
        <taxon>Acer</taxon>
    </lineage>
</organism>
<proteinExistence type="predicted"/>
<reference evidence="3" key="1">
    <citation type="journal article" date="2019" name="Gigascience">
        <title>De novo genome assembly of the endangered Acer yangbiense, a plant species with extremely small populations endemic to Yunnan Province, China.</title>
        <authorList>
            <person name="Yang J."/>
            <person name="Wariss H.M."/>
            <person name="Tao L."/>
            <person name="Zhang R."/>
            <person name="Yun Q."/>
            <person name="Hollingsworth P."/>
            <person name="Dao Z."/>
            <person name="Luo G."/>
            <person name="Guo H."/>
            <person name="Ma Y."/>
            <person name="Sun W."/>
        </authorList>
    </citation>
    <scope>NUCLEOTIDE SEQUENCE [LARGE SCALE GENOMIC DNA]</scope>
    <source>
        <strain evidence="3">cv. Malutang</strain>
    </source>
</reference>
<protein>
    <submittedName>
        <fullName evidence="2">Uncharacterized protein</fullName>
    </submittedName>
</protein>
<dbReference type="AlphaFoldDB" id="A0A5C7HB12"/>
<feature type="region of interest" description="Disordered" evidence="1">
    <location>
        <begin position="1"/>
        <end position="41"/>
    </location>
</feature>
<comment type="caution">
    <text evidence="2">The sequence shown here is derived from an EMBL/GenBank/DDBJ whole genome shotgun (WGS) entry which is preliminary data.</text>
</comment>